<protein>
    <recommendedName>
        <fullName evidence="2">histidine kinase</fullName>
        <ecNumber evidence="2">2.7.13.3</ecNumber>
    </recommendedName>
</protein>
<evidence type="ECO:0000256" key="1">
    <source>
        <dbReference type="ARBA" id="ARBA00000085"/>
    </source>
</evidence>
<evidence type="ECO:0000256" key="9">
    <source>
        <dbReference type="SAM" id="Phobius"/>
    </source>
</evidence>
<dbReference type="InterPro" id="IPR000700">
    <property type="entry name" value="PAS-assoc_C"/>
</dbReference>
<keyword evidence="4" id="KW-0808">Transferase</keyword>
<sequence>MRSFFNRHRNFVGLLVWFYLLLTFLIWEQLTRQIENDRSETIQAAIQHHHNLVISLEQHTIRTIRDADAVLQLVKMENSRLGRKTNLQKLFENGLIDLPSFDGLVVTDSSGNVVMAYPLQTEALRINVSGRKGFQWHKEHKDSLIISRPIQSKTIGKTVIVLSRRIDDSKGHFGGTVAIQLQPSTFMAFYNQASMNRYDLMSLISPEGITYSRRTGSVESSGEDISRSPLFDHVKKQPVGMYFAKDAIREFPTFFSYRQLKNYPIIATVGSREADVLAHFRIRRKREYIFGGIISFLLLVFLLAIYFFFLQRKKSTRILKKSETRYRSIFEGSQDGILLLKPDGSIEAMNHAACALFQLSVSENSGIYFSQLFDVVLPEIDTACLSKQLHDQGKKEFEFTCLDGSHFIGEIACSIFNDQLDQPHTIVLIRDITRRKQIEKRLEREQKRYQQSLTRQIIAAQERERATLSHELHDNVNQILTTVKLYLETALVNEAEKNNLLTKSMTHVMHCIREIRNLSHRLLPPSICAESLVESIEGLIENLSPCTTFDINFQVDNYRQPVSKELGLAVYRILQEQLNNIVKHANASVVNICLWQSEKETHLLIEDDGKGFDPGIQSKGIGLNNISSRIRAFNGKFSLNAGRGKGCRLQIRFPFSEESSEGYCEKKLMPEDKIEVSIGDLSQVSLDAKKVRL</sequence>
<dbReference type="PROSITE" id="PS50109">
    <property type="entry name" value="HIS_KIN"/>
    <property type="match status" value="1"/>
</dbReference>
<dbReference type="EMBL" id="CP042433">
    <property type="protein sequence ID" value="QEC54520.1"/>
    <property type="molecule type" value="Genomic_DNA"/>
</dbReference>
<keyword evidence="9" id="KW-0472">Membrane</keyword>
<dbReference type="NCBIfam" id="TIGR00229">
    <property type="entry name" value="sensory_box"/>
    <property type="match status" value="1"/>
</dbReference>
<dbReference type="OrthoDB" id="9760839at2"/>
<dbReference type="GO" id="GO:0016020">
    <property type="term" value="C:membrane"/>
    <property type="evidence" value="ECO:0007669"/>
    <property type="project" value="InterPro"/>
</dbReference>
<evidence type="ECO:0000259" key="11">
    <source>
        <dbReference type="PROSITE" id="PS50112"/>
    </source>
</evidence>
<dbReference type="SUPFAM" id="SSF55874">
    <property type="entry name" value="ATPase domain of HSP90 chaperone/DNA topoisomerase II/histidine kinase"/>
    <property type="match status" value="1"/>
</dbReference>
<comment type="catalytic activity">
    <reaction evidence="1">
        <text>ATP + protein L-histidine = ADP + protein N-phospho-L-histidine.</text>
        <dbReference type="EC" id="2.7.13.3"/>
    </reaction>
</comment>
<dbReference type="Gene3D" id="3.30.450.20">
    <property type="entry name" value="PAS domain"/>
    <property type="match status" value="3"/>
</dbReference>
<dbReference type="Pfam" id="PF07730">
    <property type="entry name" value="HisKA_3"/>
    <property type="match status" value="1"/>
</dbReference>
<feature type="domain" description="PAC" evidence="12">
    <location>
        <begin position="393"/>
        <end position="444"/>
    </location>
</feature>
<evidence type="ECO:0000256" key="8">
    <source>
        <dbReference type="ARBA" id="ARBA00023012"/>
    </source>
</evidence>
<evidence type="ECO:0000256" key="7">
    <source>
        <dbReference type="ARBA" id="ARBA00022840"/>
    </source>
</evidence>
<accession>A0A5B8UEJ9</accession>
<reference evidence="13 14" key="1">
    <citation type="journal article" date="2015" name="Int. J. Syst. Evol. Microbiol.">
        <title>Flavisolibacter ginsenosidimutans sp. nov., with ginsenoside-converting activity isolated from soil used for cultivating ginseng.</title>
        <authorList>
            <person name="Zhao Y."/>
            <person name="Liu Q."/>
            <person name="Kang M.S."/>
            <person name="Jin F."/>
            <person name="Yu H."/>
            <person name="Im W.T."/>
        </authorList>
    </citation>
    <scope>NUCLEOTIDE SEQUENCE [LARGE SCALE GENOMIC DNA]</scope>
    <source>
        <strain evidence="13 14">Gsoil 636</strain>
    </source>
</reference>
<dbReference type="EC" id="2.7.13.3" evidence="2"/>
<dbReference type="CDD" id="cd16917">
    <property type="entry name" value="HATPase_UhpB-NarQ-NarX-like"/>
    <property type="match status" value="1"/>
</dbReference>
<evidence type="ECO:0000313" key="13">
    <source>
        <dbReference type="EMBL" id="QEC54520.1"/>
    </source>
</evidence>
<evidence type="ECO:0000259" key="10">
    <source>
        <dbReference type="PROSITE" id="PS50109"/>
    </source>
</evidence>
<dbReference type="Pfam" id="PF02518">
    <property type="entry name" value="HATPase_c"/>
    <property type="match status" value="1"/>
</dbReference>
<dbReference type="InterPro" id="IPR035965">
    <property type="entry name" value="PAS-like_dom_sf"/>
</dbReference>
<dbReference type="CDD" id="cd12915">
    <property type="entry name" value="PDC2_DGC_like"/>
    <property type="match status" value="1"/>
</dbReference>
<proteinExistence type="predicted"/>
<keyword evidence="5" id="KW-0547">Nucleotide-binding</keyword>
<dbReference type="PANTHER" id="PTHR24421:SF10">
    <property type="entry name" value="NITRATE_NITRITE SENSOR PROTEIN NARQ"/>
    <property type="match status" value="1"/>
</dbReference>
<dbReference type="InterPro" id="IPR036890">
    <property type="entry name" value="HATPase_C_sf"/>
</dbReference>
<keyword evidence="7" id="KW-0067">ATP-binding</keyword>
<evidence type="ECO:0000256" key="3">
    <source>
        <dbReference type="ARBA" id="ARBA00022553"/>
    </source>
</evidence>
<dbReference type="InterPro" id="IPR011712">
    <property type="entry name" value="Sig_transdc_His_kin_sub3_dim/P"/>
</dbReference>
<feature type="transmembrane region" description="Helical" evidence="9">
    <location>
        <begin position="12"/>
        <end position="30"/>
    </location>
</feature>
<dbReference type="InterPro" id="IPR003594">
    <property type="entry name" value="HATPase_dom"/>
</dbReference>
<evidence type="ECO:0000256" key="6">
    <source>
        <dbReference type="ARBA" id="ARBA00022777"/>
    </source>
</evidence>
<keyword evidence="3" id="KW-0597">Phosphoprotein</keyword>
<organism evidence="13 14">
    <name type="scientific">Flavisolibacter ginsenosidimutans</name>
    <dbReference type="NCBI Taxonomy" id="661481"/>
    <lineage>
        <taxon>Bacteria</taxon>
        <taxon>Pseudomonadati</taxon>
        <taxon>Bacteroidota</taxon>
        <taxon>Chitinophagia</taxon>
        <taxon>Chitinophagales</taxon>
        <taxon>Chitinophagaceae</taxon>
        <taxon>Flavisolibacter</taxon>
    </lineage>
</organism>
<dbReference type="RefSeq" id="WP_146781524.1">
    <property type="nucleotide sequence ID" value="NZ_BAABIO010000006.1"/>
</dbReference>
<dbReference type="InterPro" id="IPR000014">
    <property type="entry name" value="PAS"/>
</dbReference>
<dbReference type="Gene3D" id="1.20.5.1930">
    <property type="match status" value="1"/>
</dbReference>
<keyword evidence="9" id="KW-0812">Transmembrane</keyword>
<dbReference type="SUPFAM" id="SSF55785">
    <property type="entry name" value="PYP-like sensor domain (PAS domain)"/>
    <property type="match status" value="1"/>
</dbReference>
<dbReference type="GO" id="GO:0046983">
    <property type="term" value="F:protein dimerization activity"/>
    <property type="evidence" value="ECO:0007669"/>
    <property type="project" value="InterPro"/>
</dbReference>
<dbReference type="InterPro" id="IPR050482">
    <property type="entry name" value="Sensor_HK_TwoCompSys"/>
</dbReference>
<dbReference type="Proteomes" id="UP000321204">
    <property type="component" value="Chromosome"/>
</dbReference>
<keyword evidence="9" id="KW-1133">Transmembrane helix</keyword>
<evidence type="ECO:0000259" key="12">
    <source>
        <dbReference type="PROSITE" id="PS50113"/>
    </source>
</evidence>
<dbReference type="GO" id="GO:0005524">
    <property type="term" value="F:ATP binding"/>
    <property type="evidence" value="ECO:0007669"/>
    <property type="project" value="UniProtKB-KW"/>
</dbReference>
<evidence type="ECO:0000313" key="14">
    <source>
        <dbReference type="Proteomes" id="UP000321204"/>
    </source>
</evidence>
<dbReference type="Gene3D" id="3.30.565.10">
    <property type="entry name" value="Histidine kinase-like ATPase, C-terminal domain"/>
    <property type="match status" value="1"/>
</dbReference>
<dbReference type="CDD" id="cd12914">
    <property type="entry name" value="PDC1_DGC_like"/>
    <property type="match status" value="1"/>
</dbReference>
<keyword evidence="14" id="KW-1185">Reference proteome</keyword>
<evidence type="ECO:0000256" key="2">
    <source>
        <dbReference type="ARBA" id="ARBA00012438"/>
    </source>
</evidence>
<dbReference type="PANTHER" id="PTHR24421">
    <property type="entry name" value="NITRATE/NITRITE SENSOR PROTEIN NARX-RELATED"/>
    <property type="match status" value="1"/>
</dbReference>
<name>A0A5B8UEJ9_9BACT</name>
<dbReference type="CDD" id="cd00130">
    <property type="entry name" value="PAS"/>
    <property type="match status" value="1"/>
</dbReference>
<feature type="domain" description="Histidine kinase" evidence="10">
    <location>
        <begin position="467"/>
        <end position="657"/>
    </location>
</feature>
<feature type="transmembrane region" description="Helical" evidence="9">
    <location>
        <begin position="288"/>
        <end position="310"/>
    </location>
</feature>
<dbReference type="SMART" id="SM00091">
    <property type="entry name" value="PAS"/>
    <property type="match status" value="1"/>
</dbReference>
<dbReference type="PROSITE" id="PS50112">
    <property type="entry name" value="PAS"/>
    <property type="match status" value="1"/>
</dbReference>
<feature type="domain" description="PAS" evidence="11">
    <location>
        <begin position="322"/>
        <end position="379"/>
    </location>
</feature>
<dbReference type="SMART" id="SM00387">
    <property type="entry name" value="HATPase_c"/>
    <property type="match status" value="1"/>
</dbReference>
<evidence type="ECO:0000256" key="4">
    <source>
        <dbReference type="ARBA" id="ARBA00022679"/>
    </source>
</evidence>
<dbReference type="InterPro" id="IPR005467">
    <property type="entry name" value="His_kinase_dom"/>
</dbReference>
<evidence type="ECO:0000256" key="5">
    <source>
        <dbReference type="ARBA" id="ARBA00022741"/>
    </source>
</evidence>
<dbReference type="GO" id="GO:0000155">
    <property type="term" value="F:phosphorelay sensor kinase activity"/>
    <property type="evidence" value="ECO:0007669"/>
    <property type="project" value="InterPro"/>
</dbReference>
<keyword evidence="8" id="KW-0902">Two-component regulatory system</keyword>
<dbReference type="Pfam" id="PF13188">
    <property type="entry name" value="PAS_8"/>
    <property type="match status" value="1"/>
</dbReference>
<gene>
    <name evidence="13" type="ORF">FSB75_00925</name>
</gene>
<dbReference type="AlphaFoldDB" id="A0A5B8UEJ9"/>
<keyword evidence="6" id="KW-0418">Kinase</keyword>
<dbReference type="KEGG" id="fgg:FSB75_00925"/>
<dbReference type="PROSITE" id="PS50113">
    <property type="entry name" value="PAC"/>
    <property type="match status" value="1"/>
</dbReference>